<proteinExistence type="predicted"/>
<evidence type="ECO:0000313" key="1">
    <source>
        <dbReference type="EMBL" id="QJA64966.1"/>
    </source>
</evidence>
<organism evidence="1">
    <name type="scientific">viral metagenome</name>
    <dbReference type="NCBI Taxonomy" id="1070528"/>
    <lineage>
        <taxon>unclassified sequences</taxon>
        <taxon>metagenomes</taxon>
        <taxon>organismal metagenomes</taxon>
    </lineage>
</organism>
<protein>
    <submittedName>
        <fullName evidence="1">Putative capsid protein</fullName>
    </submittedName>
</protein>
<gene>
    <name evidence="1" type="ORF">MM415B00452_0067</name>
</gene>
<dbReference type="EMBL" id="MT141529">
    <property type="protein sequence ID" value="QJA64966.1"/>
    <property type="molecule type" value="Genomic_DNA"/>
</dbReference>
<name>A0A6M3J522_9ZZZZ</name>
<dbReference type="NCBIfam" id="NF033394">
    <property type="entry name" value="capsid_maj_Podo"/>
    <property type="match status" value="1"/>
</dbReference>
<dbReference type="AlphaFoldDB" id="A0A6M3J522"/>
<dbReference type="InterPro" id="IPR049718">
    <property type="entry name" value="AKO59007-like"/>
</dbReference>
<reference evidence="1" key="1">
    <citation type="submission" date="2020-03" db="EMBL/GenBank/DDBJ databases">
        <title>The deep terrestrial virosphere.</title>
        <authorList>
            <person name="Holmfeldt K."/>
            <person name="Nilsson E."/>
            <person name="Simone D."/>
            <person name="Lopez-Fernandez M."/>
            <person name="Wu X."/>
            <person name="de Brujin I."/>
            <person name="Lundin D."/>
            <person name="Andersson A."/>
            <person name="Bertilsson S."/>
            <person name="Dopson M."/>
        </authorList>
    </citation>
    <scope>NUCLEOTIDE SEQUENCE</scope>
    <source>
        <strain evidence="1">MM415B00452</strain>
    </source>
</reference>
<sequence>MAVDVGRSARQVAFTLEVKSAKIVENIFLNNGVLVLLGSKGRVRVVRGGNRFDERTHLGMNSNVAHRDPFAQIDSNFQDNWRTAQYGQATIDGTTPVNFVEMAQNQGDHAIGTQKLAQESLDDLMNTFPNKVSDALMAATSGAADPLSLIEELPATAFGSQTRTTGGLVRSDYPGPDRTKAWQTQHSSSGADLATAAGIATVTAFLRKCSEGSAKNMQPDICLTTDGAFAQASGGGDILRRYSVSEKMMKLGFNNLMINEAILISDRNVPAKGLLALNTNFMRVQVLAGPNTKQTGDVQVVGDGAVSVPLQISKPVESEDYLKYTIKAWLTYNLTFGALKYHGRMDNITEATLAAD</sequence>
<accession>A0A6M3J522</accession>